<dbReference type="SUPFAM" id="SSF49899">
    <property type="entry name" value="Concanavalin A-like lectins/glucanases"/>
    <property type="match status" value="1"/>
</dbReference>
<feature type="region of interest" description="Disordered" evidence="2">
    <location>
        <begin position="126"/>
        <end position="149"/>
    </location>
</feature>
<dbReference type="GO" id="GO:0005975">
    <property type="term" value="P:carbohydrate metabolic process"/>
    <property type="evidence" value="ECO:0007669"/>
    <property type="project" value="InterPro"/>
</dbReference>
<evidence type="ECO:0000313" key="5">
    <source>
        <dbReference type="Proteomes" id="UP000316598"/>
    </source>
</evidence>
<feature type="domain" description="GH16" evidence="3">
    <location>
        <begin position="129"/>
        <end position="381"/>
    </location>
</feature>
<protein>
    <recommendedName>
        <fullName evidence="3">GH16 domain-containing protein</fullName>
    </recommendedName>
</protein>
<dbReference type="RefSeq" id="WP_242631839.1">
    <property type="nucleotide sequence ID" value="NZ_SJPI01000001.1"/>
</dbReference>
<gene>
    <name evidence="4" type="ORF">Pla22_13860</name>
</gene>
<sequence length="418" mass="47128">MKFKRAALSAVTGFVFFLPNQHAVGEVPEATGGKSRPAINSNAVKSRFDFVEIFDSEFDEPNVLDPKQGLWRREDMGRSNNAGQHRHGEGRRHAAWYDGYQDKTAAISDGVLVQRGFVADSDIEGFESRDAGDQPRNFEYTDPDPRDAPKGAVNFADFELHTSWIDTFALKHSEGKQVAVERTDELLPKDKYWGQPGKTDTQSPNITFSPGTYFEIEVNFEGMEALSHRHSFWLMPAGEQQFAYDDNPANGLEIDIYEHEMVVEKDQAPTSGRNPNEILLMKCIGGRTKPQSTQNELRDDKNTAIHVPDINVGWHKVGLLWTKDTLIWFVDGEAVVRDRQLVPQVEMFIVLSREANTGANHSSAPHELNVDGERVPHDAGLFGRNVATPANRELIKQGRDEVKVRYVRAWRIDEVAKK</sequence>
<organism evidence="4 5">
    <name type="scientific">Rubripirellula amarantea</name>
    <dbReference type="NCBI Taxonomy" id="2527999"/>
    <lineage>
        <taxon>Bacteria</taxon>
        <taxon>Pseudomonadati</taxon>
        <taxon>Planctomycetota</taxon>
        <taxon>Planctomycetia</taxon>
        <taxon>Pirellulales</taxon>
        <taxon>Pirellulaceae</taxon>
        <taxon>Rubripirellula</taxon>
    </lineage>
</organism>
<dbReference type="GO" id="GO:0004553">
    <property type="term" value="F:hydrolase activity, hydrolyzing O-glycosyl compounds"/>
    <property type="evidence" value="ECO:0007669"/>
    <property type="project" value="InterPro"/>
</dbReference>
<reference evidence="4 5" key="1">
    <citation type="submission" date="2019-02" db="EMBL/GenBank/DDBJ databases">
        <title>Deep-cultivation of Planctomycetes and their phenomic and genomic characterization uncovers novel biology.</title>
        <authorList>
            <person name="Wiegand S."/>
            <person name="Jogler M."/>
            <person name="Boedeker C."/>
            <person name="Pinto D."/>
            <person name="Vollmers J."/>
            <person name="Rivas-Marin E."/>
            <person name="Kohn T."/>
            <person name="Peeters S.H."/>
            <person name="Heuer A."/>
            <person name="Rast P."/>
            <person name="Oberbeckmann S."/>
            <person name="Bunk B."/>
            <person name="Jeske O."/>
            <person name="Meyerdierks A."/>
            <person name="Storesund J.E."/>
            <person name="Kallscheuer N."/>
            <person name="Luecker S."/>
            <person name="Lage O.M."/>
            <person name="Pohl T."/>
            <person name="Merkel B.J."/>
            <person name="Hornburger P."/>
            <person name="Mueller R.-W."/>
            <person name="Bruemmer F."/>
            <person name="Labrenz M."/>
            <person name="Spormann A.M."/>
            <person name="Op Den Camp H."/>
            <person name="Overmann J."/>
            <person name="Amann R."/>
            <person name="Jetten M.S.M."/>
            <person name="Mascher T."/>
            <person name="Medema M.H."/>
            <person name="Devos D.P."/>
            <person name="Kaster A.-K."/>
            <person name="Ovreas L."/>
            <person name="Rohde M."/>
            <person name="Galperin M.Y."/>
            <person name="Jogler C."/>
        </authorList>
    </citation>
    <scope>NUCLEOTIDE SEQUENCE [LARGE SCALE GENOMIC DNA]</scope>
    <source>
        <strain evidence="4 5">Pla22</strain>
    </source>
</reference>
<dbReference type="Proteomes" id="UP000316598">
    <property type="component" value="Unassembled WGS sequence"/>
</dbReference>
<name>A0A5C5WS64_9BACT</name>
<evidence type="ECO:0000256" key="2">
    <source>
        <dbReference type="SAM" id="MobiDB-lite"/>
    </source>
</evidence>
<evidence type="ECO:0000256" key="1">
    <source>
        <dbReference type="ARBA" id="ARBA00006865"/>
    </source>
</evidence>
<dbReference type="EMBL" id="SJPI01000001">
    <property type="protein sequence ID" value="TWT53754.1"/>
    <property type="molecule type" value="Genomic_DNA"/>
</dbReference>
<evidence type="ECO:0000313" key="4">
    <source>
        <dbReference type="EMBL" id="TWT53754.1"/>
    </source>
</evidence>
<comment type="caution">
    <text evidence="4">The sequence shown here is derived from an EMBL/GenBank/DDBJ whole genome shotgun (WGS) entry which is preliminary data.</text>
</comment>
<proteinExistence type="inferred from homology"/>
<comment type="similarity">
    <text evidence="1">Belongs to the glycosyl hydrolase 16 family.</text>
</comment>
<dbReference type="AlphaFoldDB" id="A0A5C5WS64"/>
<keyword evidence="5" id="KW-1185">Reference proteome</keyword>
<accession>A0A5C5WS64</accession>
<dbReference type="PROSITE" id="PS51762">
    <property type="entry name" value="GH16_2"/>
    <property type="match status" value="1"/>
</dbReference>
<dbReference type="InterPro" id="IPR000757">
    <property type="entry name" value="Beta-glucanase-like"/>
</dbReference>
<evidence type="ECO:0000259" key="3">
    <source>
        <dbReference type="PROSITE" id="PS51762"/>
    </source>
</evidence>
<dbReference type="Gene3D" id="2.60.120.200">
    <property type="match status" value="1"/>
</dbReference>
<dbReference type="InterPro" id="IPR013320">
    <property type="entry name" value="ConA-like_dom_sf"/>
</dbReference>